<name>A0A835JTX0_9ROSI</name>
<reference evidence="1 2" key="1">
    <citation type="submission" date="2020-10" db="EMBL/GenBank/DDBJ databases">
        <title>Plant Genome Project.</title>
        <authorList>
            <person name="Zhang R.-G."/>
        </authorList>
    </citation>
    <scope>NUCLEOTIDE SEQUENCE [LARGE SCALE GENOMIC DNA]</scope>
    <source>
        <strain evidence="1">FAFU-HL-1</strain>
        <tissue evidence="1">Leaf</tissue>
    </source>
</reference>
<protein>
    <submittedName>
        <fullName evidence="1">Uncharacterized protein</fullName>
    </submittedName>
</protein>
<comment type="caution">
    <text evidence="1">The sequence shown here is derived from an EMBL/GenBank/DDBJ whole genome shotgun (WGS) entry which is preliminary data.</text>
</comment>
<organism evidence="1 2">
    <name type="scientific">Salix dunnii</name>
    <dbReference type="NCBI Taxonomy" id="1413687"/>
    <lineage>
        <taxon>Eukaryota</taxon>
        <taxon>Viridiplantae</taxon>
        <taxon>Streptophyta</taxon>
        <taxon>Embryophyta</taxon>
        <taxon>Tracheophyta</taxon>
        <taxon>Spermatophyta</taxon>
        <taxon>Magnoliopsida</taxon>
        <taxon>eudicotyledons</taxon>
        <taxon>Gunneridae</taxon>
        <taxon>Pentapetalae</taxon>
        <taxon>rosids</taxon>
        <taxon>fabids</taxon>
        <taxon>Malpighiales</taxon>
        <taxon>Salicaceae</taxon>
        <taxon>Saliceae</taxon>
        <taxon>Salix</taxon>
    </lineage>
</organism>
<proteinExistence type="predicted"/>
<keyword evidence="2" id="KW-1185">Reference proteome</keyword>
<gene>
    <name evidence="1" type="ORF">SADUNF_Sadunf10G0187800</name>
</gene>
<accession>A0A835JTX0</accession>
<dbReference type="Proteomes" id="UP000657918">
    <property type="component" value="Unassembled WGS sequence"/>
</dbReference>
<evidence type="ECO:0000313" key="2">
    <source>
        <dbReference type="Proteomes" id="UP000657918"/>
    </source>
</evidence>
<dbReference type="AlphaFoldDB" id="A0A835JTX0"/>
<dbReference type="EMBL" id="JADGMS010000010">
    <property type="protein sequence ID" value="KAF9675016.1"/>
    <property type="molecule type" value="Genomic_DNA"/>
</dbReference>
<evidence type="ECO:0000313" key="1">
    <source>
        <dbReference type="EMBL" id="KAF9675016.1"/>
    </source>
</evidence>
<sequence length="63" mass="7497">MWISLGFIFDVLGFVLEDRSLGLWDLLEPFQFCRLRCIYLNNLLEEMSKLVNKAETDFDLHDL</sequence>